<accession>A0ABT9I428</accession>
<feature type="chain" id="PRO_5046470450" evidence="1">
    <location>
        <begin position="26"/>
        <end position="299"/>
    </location>
</feature>
<sequence length="299" mass="32514">MNYAVLASRWLISSMLLCVTASAIAQNTASPDRNITGFEAGNEAQPLWEFGVGGGLGQVPNYPASSEHNVIALAAPYFVYRGDVFRIGDGNARAVVVEGSDIEIDISVGGAFSADSDDNTAREGMPELDFLFEIGPQLIYRIKDFSFDNGGNARLTAHLQARSVFSTDFGRIDHRGYVFQPALSYQQRGALFEDAGFRASFSLIFATEKLQDYFYQVDDQFVSNTRAAFDASGGFLGAELAAGIAFSLDKNIRGFAGGSIKSHYGAANRNSPLFEKDITYSIGVGFIWRLHQSEAKATW</sequence>
<dbReference type="Pfam" id="PF06629">
    <property type="entry name" value="MipA"/>
    <property type="match status" value="1"/>
</dbReference>
<proteinExistence type="predicted"/>
<comment type="caution">
    <text evidence="2">The sequence shown here is derived from an EMBL/GenBank/DDBJ whole genome shotgun (WGS) entry which is preliminary data.</text>
</comment>
<reference evidence="2 3" key="1">
    <citation type="submission" date="2022-11" db="EMBL/GenBank/DDBJ databases">
        <title>Viruses from the air-sea interface of a natural surface slick.</title>
        <authorList>
            <person name="Rahlff J."/>
            <person name="Holmfeldt K."/>
        </authorList>
    </citation>
    <scope>NUCLEOTIDE SEQUENCE [LARGE SCALE GENOMIC DNA]</scope>
    <source>
        <strain evidence="2 3">SMS4</strain>
    </source>
</reference>
<evidence type="ECO:0000256" key="1">
    <source>
        <dbReference type="SAM" id="SignalP"/>
    </source>
</evidence>
<organism evidence="2 3">
    <name type="scientific">Rheinheimera baltica</name>
    <dbReference type="NCBI Taxonomy" id="67576"/>
    <lineage>
        <taxon>Bacteria</taxon>
        <taxon>Pseudomonadati</taxon>
        <taxon>Pseudomonadota</taxon>
        <taxon>Gammaproteobacteria</taxon>
        <taxon>Chromatiales</taxon>
        <taxon>Chromatiaceae</taxon>
        <taxon>Rheinheimera</taxon>
    </lineage>
</organism>
<evidence type="ECO:0000313" key="3">
    <source>
        <dbReference type="Proteomes" id="UP001231109"/>
    </source>
</evidence>
<dbReference type="Proteomes" id="UP001231109">
    <property type="component" value="Unassembled WGS sequence"/>
</dbReference>
<dbReference type="InterPro" id="IPR010583">
    <property type="entry name" value="MipA"/>
</dbReference>
<dbReference type="EMBL" id="JAPJDZ010000100">
    <property type="protein sequence ID" value="MDP5138126.1"/>
    <property type="molecule type" value="Genomic_DNA"/>
</dbReference>
<keyword evidence="1" id="KW-0732">Signal</keyword>
<keyword evidence="3" id="KW-1185">Reference proteome</keyword>
<gene>
    <name evidence="2" type="ORF">ORJ04_19440</name>
</gene>
<protein>
    <submittedName>
        <fullName evidence="2">MipA/OmpV family protein</fullName>
    </submittedName>
</protein>
<name>A0ABT9I428_9GAMM</name>
<feature type="signal peptide" evidence="1">
    <location>
        <begin position="1"/>
        <end position="25"/>
    </location>
</feature>
<evidence type="ECO:0000313" key="2">
    <source>
        <dbReference type="EMBL" id="MDP5138126.1"/>
    </source>
</evidence>
<dbReference type="RefSeq" id="WP_305977291.1">
    <property type="nucleotide sequence ID" value="NZ_JAPJDZ010000100.1"/>
</dbReference>